<dbReference type="PANTHER" id="PTHR46390:SF1">
    <property type="entry name" value="MANNOSE-1-PHOSPHATE GUANYLYLTRANSFERASE"/>
    <property type="match status" value="1"/>
</dbReference>
<dbReference type="InterPro" id="IPR029044">
    <property type="entry name" value="Nucleotide-diphossugar_trans"/>
</dbReference>
<evidence type="ECO:0000259" key="1">
    <source>
        <dbReference type="Pfam" id="PF00483"/>
    </source>
</evidence>
<dbReference type="Gene3D" id="3.90.550.10">
    <property type="entry name" value="Spore Coat Polysaccharide Biosynthesis Protein SpsA, Chain A"/>
    <property type="match status" value="1"/>
</dbReference>
<dbReference type="SUPFAM" id="SSF159283">
    <property type="entry name" value="Guanosine diphospho-D-mannose pyrophosphorylase/mannose-6-phosphate isomerase linker domain"/>
    <property type="match status" value="1"/>
</dbReference>
<dbReference type="KEGG" id="ssau:H8M03_05565"/>
<reference evidence="2 3" key="1">
    <citation type="submission" date="2020-08" db="EMBL/GenBank/DDBJ databases">
        <title>Sphingomonas sp. sand1-3 16S ribosomal RNA gene Genome sequencing and assembly.</title>
        <authorList>
            <person name="Kang M."/>
        </authorList>
    </citation>
    <scope>NUCLEOTIDE SEQUENCE [LARGE SCALE GENOMIC DNA]</scope>
    <source>
        <strain evidence="3">sand1-3</strain>
    </source>
</reference>
<dbReference type="InterPro" id="IPR049577">
    <property type="entry name" value="GMPP_N"/>
</dbReference>
<proteinExistence type="predicted"/>
<dbReference type="RefSeq" id="WP_187480742.1">
    <property type="nucleotide sequence ID" value="NZ_CP060697.1"/>
</dbReference>
<dbReference type="GO" id="GO:0004475">
    <property type="term" value="F:mannose-1-phosphate guanylyltransferase (GTP) activity"/>
    <property type="evidence" value="ECO:0007669"/>
    <property type="project" value="InterPro"/>
</dbReference>
<protein>
    <submittedName>
        <fullName evidence="2">Mannose-1-phosphate guanylyltransferase</fullName>
    </submittedName>
</protein>
<name>A0A7G9L589_9SPHN</name>
<dbReference type="AlphaFoldDB" id="A0A7G9L589"/>
<dbReference type="Proteomes" id="UP000515861">
    <property type="component" value="Chromosome"/>
</dbReference>
<dbReference type="CDD" id="cd02509">
    <property type="entry name" value="GDP-M1P_Guanylyltransferase"/>
    <property type="match status" value="1"/>
</dbReference>
<feature type="domain" description="Nucleotidyl transferase" evidence="1">
    <location>
        <begin position="7"/>
        <end position="283"/>
    </location>
</feature>
<evidence type="ECO:0000313" key="2">
    <source>
        <dbReference type="EMBL" id="QNM83788.1"/>
    </source>
</evidence>
<organism evidence="2 3">
    <name type="scientific">Sphingomonas sabuli</name>
    <dbReference type="NCBI Taxonomy" id="2764186"/>
    <lineage>
        <taxon>Bacteria</taxon>
        <taxon>Pseudomonadati</taxon>
        <taxon>Pseudomonadota</taxon>
        <taxon>Alphaproteobacteria</taxon>
        <taxon>Sphingomonadales</taxon>
        <taxon>Sphingomonadaceae</taxon>
        <taxon>Sphingomonas</taxon>
    </lineage>
</organism>
<dbReference type="EMBL" id="CP060697">
    <property type="protein sequence ID" value="QNM83788.1"/>
    <property type="molecule type" value="Genomic_DNA"/>
</dbReference>
<accession>A0A7G9L589</accession>
<dbReference type="PANTHER" id="PTHR46390">
    <property type="entry name" value="MANNOSE-1-PHOSPHATE GUANYLYLTRANSFERASE"/>
    <property type="match status" value="1"/>
</dbReference>
<keyword evidence="2" id="KW-0548">Nucleotidyltransferase</keyword>
<keyword evidence="3" id="KW-1185">Reference proteome</keyword>
<keyword evidence="2" id="KW-0808">Transferase</keyword>
<dbReference type="InterPro" id="IPR051161">
    <property type="entry name" value="Mannose-6P_isomerase_type2"/>
</dbReference>
<dbReference type="Pfam" id="PF00483">
    <property type="entry name" value="NTP_transferase"/>
    <property type="match status" value="1"/>
</dbReference>
<dbReference type="GO" id="GO:0009298">
    <property type="term" value="P:GDP-mannose biosynthetic process"/>
    <property type="evidence" value="ECO:0007669"/>
    <property type="project" value="TreeGrafter"/>
</dbReference>
<gene>
    <name evidence="2" type="ORF">H8M03_05565</name>
</gene>
<evidence type="ECO:0000313" key="3">
    <source>
        <dbReference type="Proteomes" id="UP000515861"/>
    </source>
</evidence>
<dbReference type="SUPFAM" id="SSF53448">
    <property type="entry name" value="Nucleotide-diphospho-sugar transferases"/>
    <property type="match status" value="1"/>
</dbReference>
<sequence>MAVNIHPVLLCGGSGTRLWPRSRPAAPKPFLPLLGETSLFQQALARFGEPPFAPAIVVTGAEHQALAKAQSATANVAEFIIEPEPKQTAAAIAFAAGRLPPDAIMLVCPSDHYIGDTAAFLRTAEQACAVAADGWLVCLGIEPTAPETRFGYIQRGDPLDDRDGAFKVARFEEKPAQVEAVRYVESGNFVWNGGIFAFRAADFLDELRRYRPELAECAARAVADGVAAANEFRPAAAATAEIAAESVDYAVMENSDRVAMVMARMDWSDIGDWNALHAARPNDAAGNSVRGPADLVDCRGVLVDSDGPRVRAIGLDNIVVVIDGDDVLVASAAAAGNPAKPGQ</sequence>
<dbReference type="InterPro" id="IPR005835">
    <property type="entry name" value="NTP_transferase_dom"/>
</dbReference>